<dbReference type="SUPFAM" id="SSF48452">
    <property type="entry name" value="TPR-like"/>
    <property type="match status" value="2"/>
</dbReference>
<dbReference type="CDD" id="cd06170">
    <property type="entry name" value="LuxR_C_like"/>
    <property type="match status" value="1"/>
</dbReference>
<dbReference type="InterPro" id="IPR041664">
    <property type="entry name" value="AAA_16"/>
</dbReference>
<dbReference type="Pfam" id="PF13191">
    <property type="entry name" value="AAA_16"/>
    <property type="match status" value="1"/>
</dbReference>
<dbReference type="Proteomes" id="UP000585638">
    <property type="component" value="Unassembled WGS sequence"/>
</dbReference>
<feature type="domain" description="HTH luxR-type" evidence="3">
    <location>
        <begin position="835"/>
        <end position="900"/>
    </location>
</feature>
<dbReference type="InterPro" id="IPR000792">
    <property type="entry name" value="Tscrpt_reg_LuxR_C"/>
</dbReference>
<dbReference type="AlphaFoldDB" id="A0A7W9NHW1"/>
<dbReference type="SUPFAM" id="SSF52540">
    <property type="entry name" value="P-loop containing nucleoside triphosphate hydrolases"/>
    <property type="match status" value="1"/>
</dbReference>
<dbReference type="InterPro" id="IPR027417">
    <property type="entry name" value="P-loop_NTPase"/>
</dbReference>
<comment type="caution">
    <text evidence="4">The sequence shown here is derived from an EMBL/GenBank/DDBJ whole genome shotgun (WGS) entry which is preliminary data.</text>
</comment>
<evidence type="ECO:0000256" key="2">
    <source>
        <dbReference type="ARBA" id="ARBA00022840"/>
    </source>
</evidence>
<dbReference type="PANTHER" id="PTHR16305">
    <property type="entry name" value="TESTICULAR SOLUBLE ADENYLYL CYCLASE"/>
    <property type="match status" value="1"/>
</dbReference>
<dbReference type="Gene3D" id="1.10.10.10">
    <property type="entry name" value="Winged helix-like DNA-binding domain superfamily/Winged helix DNA-binding domain"/>
    <property type="match status" value="1"/>
</dbReference>
<dbReference type="Pfam" id="PF00196">
    <property type="entry name" value="GerE"/>
    <property type="match status" value="1"/>
</dbReference>
<gene>
    <name evidence="4" type="ORF">BJ998_004185</name>
</gene>
<dbReference type="RefSeq" id="WP_184864065.1">
    <property type="nucleotide sequence ID" value="NZ_BAAAWY010000001.1"/>
</dbReference>
<evidence type="ECO:0000313" key="5">
    <source>
        <dbReference type="Proteomes" id="UP000585638"/>
    </source>
</evidence>
<dbReference type="InterPro" id="IPR036388">
    <property type="entry name" value="WH-like_DNA-bd_sf"/>
</dbReference>
<dbReference type="InterPro" id="IPR016032">
    <property type="entry name" value="Sig_transdc_resp-reg_C-effctor"/>
</dbReference>
<dbReference type="GO" id="GO:0005737">
    <property type="term" value="C:cytoplasm"/>
    <property type="evidence" value="ECO:0007669"/>
    <property type="project" value="TreeGrafter"/>
</dbReference>
<dbReference type="GO" id="GO:0005524">
    <property type="term" value="F:ATP binding"/>
    <property type="evidence" value="ECO:0007669"/>
    <property type="project" value="UniProtKB-KW"/>
</dbReference>
<keyword evidence="4" id="KW-0238">DNA-binding</keyword>
<dbReference type="GO" id="GO:0006355">
    <property type="term" value="P:regulation of DNA-templated transcription"/>
    <property type="evidence" value="ECO:0007669"/>
    <property type="project" value="InterPro"/>
</dbReference>
<evidence type="ECO:0000313" key="4">
    <source>
        <dbReference type="EMBL" id="MBB5892989.1"/>
    </source>
</evidence>
<dbReference type="SMART" id="SM00421">
    <property type="entry name" value="HTH_LUXR"/>
    <property type="match status" value="1"/>
</dbReference>
<dbReference type="PROSITE" id="PS00622">
    <property type="entry name" value="HTH_LUXR_1"/>
    <property type="match status" value="1"/>
</dbReference>
<evidence type="ECO:0000259" key="3">
    <source>
        <dbReference type="PROSITE" id="PS50043"/>
    </source>
</evidence>
<dbReference type="SUPFAM" id="SSF46894">
    <property type="entry name" value="C-terminal effector domain of the bipartite response regulators"/>
    <property type="match status" value="1"/>
</dbReference>
<dbReference type="PANTHER" id="PTHR16305:SF28">
    <property type="entry name" value="GUANYLATE CYCLASE DOMAIN-CONTAINING PROTEIN"/>
    <property type="match status" value="1"/>
</dbReference>
<dbReference type="GO" id="GO:0003677">
    <property type="term" value="F:DNA binding"/>
    <property type="evidence" value="ECO:0007669"/>
    <property type="project" value="UniProtKB-KW"/>
</dbReference>
<organism evidence="4 5">
    <name type="scientific">Kutzneria kofuensis</name>
    <dbReference type="NCBI Taxonomy" id="103725"/>
    <lineage>
        <taxon>Bacteria</taxon>
        <taxon>Bacillati</taxon>
        <taxon>Actinomycetota</taxon>
        <taxon>Actinomycetes</taxon>
        <taxon>Pseudonocardiales</taxon>
        <taxon>Pseudonocardiaceae</taxon>
        <taxon>Kutzneria</taxon>
    </lineage>
</organism>
<evidence type="ECO:0000256" key="1">
    <source>
        <dbReference type="ARBA" id="ARBA00022741"/>
    </source>
</evidence>
<reference evidence="4 5" key="1">
    <citation type="submission" date="2020-08" db="EMBL/GenBank/DDBJ databases">
        <title>Sequencing the genomes of 1000 actinobacteria strains.</title>
        <authorList>
            <person name="Klenk H.-P."/>
        </authorList>
    </citation>
    <scope>NUCLEOTIDE SEQUENCE [LARGE SCALE GENOMIC DNA]</scope>
    <source>
        <strain evidence="4 5">DSM 43851</strain>
    </source>
</reference>
<dbReference type="EMBL" id="JACHIR010000001">
    <property type="protein sequence ID" value="MBB5892989.1"/>
    <property type="molecule type" value="Genomic_DNA"/>
</dbReference>
<dbReference type="InterPro" id="IPR011990">
    <property type="entry name" value="TPR-like_helical_dom_sf"/>
</dbReference>
<accession>A0A7W9NHW1</accession>
<dbReference type="GO" id="GO:0004016">
    <property type="term" value="F:adenylate cyclase activity"/>
    <property type="evidence" value="ECO:0007669"/>
    <property type="project" value="TreeGrafter"/>
</dbReference>
<sequence>MDSLEARAQGRPLVGRATELARLEEAAARGRGAFTLVEVVGEPGAGKTRLLAEFTAKRLVLKGRAEESERDVPFAPLVDALVDRVDATLAERLSEPETQLLATAFPVLSKKPATEVVKPRLYRAMRSLLRELAPAVVVLDDVHWADESTIELVDYLVRHPLPAPMLLVLAYRPHQVSFRLSKALAEHAVRIDLGPLSKADAEQLLGPAMSPHTRDRLYEASGGNPFYLDTLARTRATGDRTELPESARATLSAELAGLAAQEALVARSAAVAGDTFEPSVIAHVAEVPEHVVLQAFDDLVARDVLREVEGSGRFRFRHCVVRHVAYNSAAAGWRHGAHARIASYLAKVGAPAVRRAEHVLRSAKYGDQQAVDTLVTAARAIATNQPETAAAWYEAARQLAVDDDARVRTELAFCQGISGRIMPALETFGAVLKTLDDPTERASAAAFAALLAHLRGEHDWARLLLTSELNRQPDLDSEAAAPLRLQLVLDAALRGEARTAKPFLDTAPDDDRNRWAVPFAALHAYVKTVDGNRFDATRAVLTAARMVDASDDDEFLRWLPAIHMLCWAEVLIGEHRLALRHFTKSVELARDNGHHYFMPQLLHGLSFAYVIAGRLNDGLAAVEEALESMHPQAGVRGALLGVWCQLHSWRGQHATAIRGGKRAIAAIGDAHPSLASLARNQLLLAQVHAGDHAKAVEEMLPQLPKIDPYTRLISCCLLARADAPRARQWAEQAEGLADGRLDVDVVFRDLAWAYAKNDADRALTAAAAAERIGMPLWEATARLHAGACLARDGRRDEALRELQAAAAIFNVCEATELHATAVREQRRLGVRVPHTGALANTLSPRELDVAELVCAGSTNQQIAEKLVLSVRTVETHLTHIFAKLGVTNRAGVARVLASQNDD</sequence>
<proteinExistence type="predicted"/>
<name>A0A7W9NHW1_9PSEU</name>
<protein>
    <submittedName>
        <fullName evidence="4">DNA-binding CsgD family transcriptional regulator</fullName>
    </submittedName>
</protein>
<dbReference type="Gene3D" id="1.25.40.10">
    <property type="entry name" value="Tetratricopeptide repeat domain"/>
    <property type="match status" value="1"/>
</dbReference>
<dbReference type="Gene3D" id="3.40.50.300">
    <property type="entry name" value="P-loop containing nucleotide triphosphate hydrolases"/>
    <property type="match status" value="1"/>
</dbReference>
<keyword evidence="1" id="KW-0547">Nucleotide-binding</keyword>
<keyword evidence="5" id="KW-1185">Reference proteome</keyword>
<dbReference type="PRINTS" id="PR00038">
    <property type="entry name" value="HTHLUXR"/>
</dbReference>
<dbReference type="PROSITE" id="PS50043">
    <property type="entry name" value="HTH_LUXR_2"/>
    <property type="match status" value="1"/>
</dbReference>
<keyword evidence="2" id="KW-0067">ATP-binding</keyword>